<proteinExistence type="predicted"/>
<dbReference type="Proteomes" id="UP000176241">
    <property type="component" value="Unassembled WGS sequence"/>
</dbReference>
<dbReference type="AlphaFoldDB" id="A0A1G1XX53"/>
<evidence type="ECO:0000313" key="2">
    <source>
        <dbReference type="EMBL" id="OGY44551.1"/>
    </source>
</evidence>
<organism evidence="2 3">
    <name type="scientific">Candidatus Buchananbacteria bacterium RIFCSPHIGHO2_01_FULL_39_8</name>
    <dbReference type="NCBI Taxonomy" id="1797533"/>
    <lineage>
        <taxon>Bacteria</taxon>
        <taxon>Candidatus Buchananiibacteriota</taxon>
    </lineage>
</organism>
<protein>
    <submittedName>
        <fullName evidence="2">Uncharacterized protein</fullName>
    </submittedName>
</protein>
<gene>
    <name evidence="2" type="ORF">A2731_02310</name>
</gene>
<keyword evidence="1" id="KW-1133">Transmembrane helix</keyword>
<evidence type="ECO:0000313" key="3">
    <source>
        <dbReference type="Proteomes" id="UP000176241"/>
    </source>
</evidence>
<dbReference type="STRING" id="1797533.A2731_02310"/>
<dbReference type="EMBL" id="MHIC01000027">
    <property type="protein sequence ID" value="OGY44551.1"/>
    <property type="molecule type" value="Genomic_DNA"/>
</dbReference>
<keyword evidence="1" id="KW-0812">Transmembrane</keyword>
<feature type="transmembrane region" description="Helical" evidence="1">
    <location>
        <begin position="21"/>
        <end position="45"/>
    </location>
</feature>
<name>A0A1G1XX53_9BACT</name>
<sequence>MKPPIKLYKNDCFAKILKWSFLYLGLPFFYPVVLTRFNLCFILTLEFRMVVNGSQRLPFFGSKNQELRIKNFIPY</sequence>
<comment type="caution">
    <text evidence="2">The sequence shown here is derived from an EMBL/GenBank/DDBJ whole genome shotgun (WGS) entry which is preliminary data.</text>
</comment>
<reference evidence="2 3" key="1">
    <citation type="journal article" date="2016" name="Nat. Commun.">
        <title>Thousands of microbial genomes shed light on interconnected biogeochemical processes in an aquifer system.</title>
        <authorList>
            <person name="Anantharaman K."/>
            <person name="Brown C.T."/>
            <person name="Hug L.A."/>
            <person name="Sharon I."/>
            <person name="Castelle C.J."/>
            <person name="Probst A.J."/>
            <person name="Thomas B.C."/>
            <person name="Singh A."/>
            <person name="Wilkins M.J."/>
            <person name="Karaoz U."/>
            <person name="Brodie E.L."/>
            <person name="Williams K.H."/>
            <person name="Hubbard S.S."/>
            <person name="Banfield J.F."/>
        </authorList>
    </citation>
    <scope>NUCLEOTIDE SEQUENCE [LARGE SCALE GENOMIC DNA]</scope>
</reference>
<keyword evidence="1" id="KW-0472">Membrane</keyword>
<accession>A0A1G1XX53</accession>
<evidence type="ECO:0000256" key="1">
    <source>
        <dbReference type="SAM" id="Phobius"/>
    </source>
</evidence>